<keyword evidence="2" id="KW-1185">Reference proteome</keyword>
<dbReference type="EMBL" id="CP023038">
    <property type="protein sequence ID" value="AXY24064.1"/>
    <property type="molecule type" value="Genomic_DNA"/>
</dbReference>
<gene>
    <name evidence="1" type="ORF">CD178_03320</name>
</gene>
<name>A0A347WGS1_9PROT</name>
<organism evidence="1 2">
    <name type="scientific">Komagataeibacter saccharivorans</name>
    <dbReference type="NCBI Taxonomy" id="265959"/>
    <lineage>
        <taxon>Bacteria</taxon>
        <taxon>Pseudomonadati</taxon>
        <taxon>Pseudomonadota</taxon>
        <taxon>Alphaproteobacteria</taxon>
        <taxon>Acetobacterales</taxon>
        <taxon>Acetobacteraceae</taxon>
        <taxon>Komagataeibacter</taxon>
    </lineage>
</organism>
<proteinExistence type="predicted"/>
<geneLocation type="plasmid" evidence="1 2">
    <name>unnamed2</name>
</geneLocation>
<dbReference type="KEGG" id="ksc:CD178_03320"/>
<accession>A0A347WGS1</accession>
<reference evidence="1 2" key="1">
    <citation type="submission" date="2017-08" db="EMBL/GenBank/DDBJ databases">
        <title>Complete genome sequence of Gluconacetobacter saccharivorans CV1 isolated from Fermented Vinegar.</title>
        <authorList>
            <person name="Kim S.-Y."/>
        </authorList>
    </citation>
    <scope>NUCLEOTIDE SEQUENCE [LARGE SCALE GENOMIC DNA]</scope>
    <source>
        <strain evidence="1 2">CV1</strain>
        <plasmid evidence="1 2">unnamed2</plasmid>
    </source>
</reference>
<evidence type="ECO:0000313" key="1">
    <source>
        <dbReference type="EMBL" id="AXY24064.1"/>
    </source>
</evidence>
<dbReference type="AlphaFoldDB" id="A0A347WGS1"/>
<keyword evidence="1" id="KW-0614">Plasmid</keyword>
<evidence type="ECO:0000313" key="2">
    <source>
        <dbReference type="Proteomes" id="UP000264120"/>
    </source>
</evidence>
<protein>
    <submittedName>
        <fullName evidence="1">Uncharacterized protein</fullName>
    </submittedName>
</protein>
<sequence>MFTADILSFLLYLYSACTILYLWRGKWFPPQTPRPVLTHRTGLTPDRKASFMSNATNTMTTALASAQEKKTASKAKAGQKAPAARRFEEAARRAPVITIEAAEALIPVPDQITKIVSHFGLEDFDADALAETARQAFTVIARSLSPVLVVTTWNGEQNDKGLEMHLQRMAGAAVASAFGAAQFYDAKRAQARELSSQFNEYREEDRLGVDGLENRAANARRFAAEQGIKAAALVASARGALAAYEDMIGTPWKPYTASNARTIDQRAAAAEMDALGF</sequence>
<dbReference type="Proteomes" id="UP000264120">
    <property type="component" value="Plasmid unnamed2"/>
</dbReference>